<keyword evidence="10" id="KW-1185">Reference proteome</keyword>
<dbReference type="CDD" id="cd06530">
    <property type="entry name" value="S26_SPase_I"/>
    <property type="match status" value="1"/>
</dbReference>
<feature type="active site" evidence="6">
    <location>
        <position position="107"/>
    </location>
</feature>
<dbReference type="GO" id="GO:0005886">
    <property type="term" value="C:plasma membrane"/>
    <property type="evidence" value="ECO:0007669"/>
    <property type="project" value="UniProtKB-SubCell"/>
</dbReference>
<dbReference type="PRINTS" id="PR00727">
    <property type="entry name" value="LEADERPTASE"/>
</dbReference>
<comment type="catalytic activity">
    <reaction evidence="1 7">
        <text>Cleavage of hydrophobic, N-terminal signal or leader sequences from secreted and periplasmic proteins.</text>
        <dbReference type="EC" id="3.4.21.89"/>
    </reaction>
</comment>
<dbReference type="GO" id="GO:0004252">
    <property type="term" value="F:serine-type endopeptidase activity"/>
    <property type="evidence" value="ECO:0007669"/>
    <property type="project" value="InterPro"/>
</dbReference>
<dbReference type="EC" id="3.4.21.89" evidence="4 7"/>
<name>D4YU36_9LACO</name>
<comment type="similarity">
    <text evidence="3 7">Belongs to the peptidase S26 family.</text>
</comment>
<dbReference type="SUPFAM" id="SSF51306">
    <property type="entry name" value="LexA/Signal peptidase"/>
    <property type="match status" value="1"/>
</dbReference>
<comment type="subcellular location">
    <subcellularLocation>
        <location evidence="2">Cell membrane</location>
        <topology evidence="2">Single-pass type II membrane protein</topology>
    </subcellularLocation>
    <subcellularLocation>
        <location evidence="7">Membrane</location>
        <topology evidence="7">Single-pass type II membrane protein</topology>
    </subcellularLocation>
</comment>
<gene>
    <name evidence="9" type="primary">lepB</name>
    <name evidence="9" type="ORF">HMPREF0493_1047</name>
</gene>
<evidence type="ECO:0000256" key="6">
    <source>
        <dbReference type="PIRSR" id="PIRSR600223-1"/>
    </source>
</evidence>
<comment type="caution">
    <text evidence="9">The sequence shown here is derived from an EMBL/GenBank/DDBJ whole genome shotgun (WGS) entry which is preliminary data.</text>
</comment>
<dbReference type="PANTHER" id="PTHR43390">
    <property type="entry name" value="SIGNAL PEPTIDASE I"/>
    <property type="match status" value="1"/>
</dbReference>
<evidence type="ECO:0000256" key="7">
    <source>
        <dbReference type="RuleBase" id="RU362042"/>
    </source>
</evidence>
<sequence>MLLFLLKVYNVNVHDFRKGNLVIMAEKDNNKFGLKDFLQIAVIFLIAMGIYYALFTFVLSNDTVSGISMQPNFENGERVIAVRHAKIERGDVVIVNAPDEPGAEYIKRVIGMPGDKIVSKNNQIYINGKKISQPWLTKGFKLTDNEDGFTGTKYSQTQNFTISSLAKTANYKKYYTSAQLKEMQKTNRVPKGTYFVMGDHRSVSKDSRYIGTIAKKNIIGVVKLRYWPLNKIQVY</sequence>
<keyword evidence="5 7" id="KW-0378">Hydrolase</keyword>
<dbReference type="EMBL" id="ADNY01000039">
    <property type="protein sequence ID" value="EFG55290.1"/>
    <property type="molecule type" value="Genomic_DNA"/>
</dbReference>
<keyword evidence="7" id="KW-1133">Transmembrane helix</keyword>
<keyword evidence="7" id="KW-0645">Protease</keyword>
<evidence type="ECO:0000256" key="1">
    <source>
        <dbReference type="ARBA" id="ARBA00000677"/>
    </source>
</evidence>
<reference evidence="9 10" key="1">
    <citation type="submission" date="2010-04" db="EMBL/GenBank/DDBJ databases">
        <authorList>
            <person name="Muzny D."/>
            <person name="Qin X."/>
            <person name="Deng J."/>
            <person name="Jiang H."/>
            <person name="Liu Y."/>
            <person name="Qu J."/>
            <person name="Song X.-Z."/>
            <person name="Zhang L."/>
            <person name="Thornton R."/>
            <person name="Coyle M."/>
            <person name="Francisco L."/>
            <person name="Jackson L."/>
            <person name="Javaid M."/>
            <person name="Korchina V."/>
            <person name="Kovar C."/>
            <person name="Mata R."/>
            <person name="Mathew T."/>
            <person name="Ngo R."/>
            <person name="Nguyen L."/>
            <person name="Nguyen N."/>
            <person name="Okwuonu G."/>
            <person name="Ongeri F."/>
            <person name="Pham C."/>
            <person name="Simmons D."/>
            <person name="Wilczek-Boney K."/>
            <person name="Hale W."/>
            <person name="Jakkamsetti A."/>
            <person name="Pham P."/>
            <person name="Ruth R."/>
            <person name="San Lucas F."/>
            <person name="Warren J."/>
            <person name="Zhang J."/>
            <person name="Zhao Z."/>
            <person name="Zhou C."/>
            <person name="Zhu D."/>
            <person name="Lee S."/>
            <person name="Bess C."/>
            <person name="Blankenburg K."/>
            <person name="Forbes L."/>
            <person name="Fu Q."/>
            <person name="Gubbala S."/>
            <person name="Hirani K."/>
            <person name="Jayaseelan J.C."/>
            <person name="Lara F."/>
            <person name="Munidasa M."/>
            <person name="Palculict T."/>
            <person name="Patil S."/>
            <person name="Pu L.-L."/>
            <person name="Saada N."/>
            <person name="Tang L."/>
            <person name="Weissenberger G."/>
            <person name="Zhu Y."/>
            <person name="Hemphill L."/>
            <person name="Shang Y."/>
            <person name="Youmans B."/>
            <person name="Ayvaz T."/>
            <person name="Ross M."/>
            <person name="Santibanez J."/>
            <person name="Aqrawi P."/>
            <person name="Gross S."/>
            <person name="Joshi V."/>
            <person name="Fowler G."/>
            <person name="Nazareth L."/>
            <person name="Reid J."/>
            <person name="Worley K."/>
            <person name="Petrosino J."/>
            <person name="Highlander S."/>
            <person name="Gibbs R."/>
        </authorList>
    </citation>
    <scope>NUCLEOTIDE SEQUENCE [LARGE SCALE GENOMIC DNA]</scope>
    <source>
        <strain evidence="9 10">DSM 11664</strain>
    </source>
</reference>
<dbReference type="Pfam" id="PF10502">
    <property type="entry name" value="Peptidase_S26"/>
    <property type="match status" value="1"/>
</dbReference>
<evidence type="ECO:0000256" key="4">
    <source>
        <dbReference type="ARBA" id="ARBA00013208"/>
    </source>
</evidence>
<dbReference type="PANTHER" id="PTHR43390:SF1">
    <property type="entry name" value="CHLOROPLAST PROCESSING PEPTIDASE"/>
    <property type="match status" value="1"/>
</dbReference>
<dbReference type="Gene3D" id="2.10.109.10">
    <property type="entry name" value="Umud Fragment, subunit A"/>
    <property type="match status" value="1"/>
</dbReference>
<dbReference type="AlphaFoldDB" id="D4YU36"/>
<dbReference type="Proteomes" id="UP000004069">
    <property type="component" value="Unassembled WGS sequence"/>
</dbReference>
<dbReference type="InterPro" id="IPR036286">
    <property type="entry name" value="LexA/Signal_pep-like_sf"/>
</dbReference>
<feature type="active site" evidence="6">
    <location>
        <position position="68"/>
    </location>
</feature>
<dbReference type="InterPro" id="IPR019758">
    <property type="entry name" value="Pept_S26A_signal_pept_1_CS"/>
</dbReference>
<dbReference type="STRING" id="83683.B1745_06880"/>
<keyword evidence="7" id="KW-0472">Membrane</keyword>
<feature type="transmembrane region" description="Helical" evidence="7">
    <location>
        <begin position="37"/>
        <end position="59"/>
    </location>
</feature>
<organism evidence="9 10">
    <name type="scientific">Lactobacillus amylolyticus DSM 11664</name>
    <dbReference type="NCBI Taxonomy" id="585524"/>
    <lineage>
        <taxon>Bacteria</taxon>
        <taxon>Bacillati</taxon>
        <taxon>Bacillota</taxon>
        <taxon>Bacilli</taxon>
        <taxon>Lactobacillales</taxon>
        <taxon>Lactobacillaceae</taxon>
        <taxon>Lactobacillus</taxon>
    </lineage>
</organism>
<accession>D4YU36</accession>
<dbReference type="NCBIfam" id="TIGR02227">
    <property type="entry name" value="sigpep_I_bact"/>
    <property type="match status" value="1"/>
</dbReference>
<evidence type="ECO:0000256" key="5">
    <source>
        <dbReference type="ARBA" id="ARBA00022801"/>
    </source>
</evidence>
<dbReference type="PROSITE" id="PS00761">
    <property type="entry name" value="SPASE_I_3"/>
    <property type="match status" value="1"/>
</dbReference>
<dbReference type="InterPro" id="IPR000223">
    <property type="entry name" value="Pept_S26A_signal_pept_1"/>
</dbReference>
<proteinExistence type="inferred from homology"/>
<evidence type="ECO:0000256" key="2">
    <source>
        <dbReference type="ARBA" id="ARBA00004401"/>
    </source>
</evidence>
<evidence type="ECO:0000313" key="10">
    <source>
        <dbReference type="Proteomes" id="UP000004069"/>
    </source>
</evidence>
<evidence type="ECO:0000256" key="3">
    <source>
        <dbReference type="ARBA" id="ARBA00009370"/>
    </source>
</evidence>
<feature type="domain" description="Peptidase S26" evidence="8">
    <location>
        <begin position="39"/>
        <end position="227"/>
    </location>
</feature>
<dbReference type="InterPro" id="IPR019533">
    <property type="entry name" value="Peptidase_S26"/>
</dbReference>
<dbReference type="GO" id="GO:0009003">
    <property type="term" value="F:signal peptidase activity"/>
    <property type="evidence" value="ECO:0007669"/>
    <property type="project" value="UniProtKB-EC"/>
</dbReference>
<dbReference type="eggNOG" id="COG0681">
    <property type="taxonomic scope" value="Bacteria"/>
</dbReference>
<evidence type="ECO:0000259" key="8">
    <source>
        <dbReference type="Pfam" id="PF10502"/>
    </source>
</evidence>
<dbReference type="GO" id="GO:0006465">
    <property type="term" value="P:signal peptide processing"/>
    <property type="evidence" value="ECO:0007669"/>
    <property type="project" value="InterPro"/>
</dbReference>
<keyword evidence="7" id="KW-0812">Transmembrane</keyword>
<protein>
    <recommendedName>
        <fullName evidence="4 7">Signal peptidase I</fullName>
        <ecNumber evidence="4 7">3.4.21.89</ecNumber>
    </recommendedName>
</protein>
<evidence type="ECO:0000313" key="9">
    <source>
        <dbReference type="EMBL" id="EFG55290.1"/>
    </source>
</evidence>